<evidence type="ECO:0000313" key="2">
    <source>
        <dbReference type="EMBL" id="MBA0804946.1"/>
    </source>
</evidence>
<dbReference type="InterPro" id="IPR044824">
    <property type="entry name" value="MAIN-like"/>
</dbReference>
<protein>
    <recommendedName>
        <fullName evidence="1">Aminotransferase-like plant mobile domain-containing protein</fullName>
    </recommendedName>
</protein>
<accession>A0A7J9H510</accession>
<dbReference type="Proteomes" id="UP000593560">
    <property type="component" value="Unassembled WGS sequence"/>
</dbReference>
<evidence type="ECO:0000259" key="1">
    <source>
        <dbReference type="Pfam" id="PF10536"/>
    </source>
</evidence>
<dbReference type="InterPro" id="IPR019557">
    <property type="entry name" value="AminoTfrase-like_pln_mobile"/>
</dbReference>
<dbReference type="PANTHER" id="PTHR46033">
    <property type="entry name" value="PROTEIN MAIN-LIKE 2"/>
    <property type="match status" value="1"/>
</dbReference>
<organism evidence="2 3">
    <name type="scientific">Gossypium harknessii</name>
    <dbReference type="NCBI Taxonomy" id="34285"/>
    <lineage>
        <taxon>Eukaryota</taxon>
        <taxon>Viridiplantae</taxon>
        <taxon>Streptophyta</taxon>
        <taxon>Embryophyta</taxon>
        <taxon>Tracheophyta</taxon>
        <taxon>Spermatophyta</taxon>
        <taxon>Magnoliopsida</taxon>
        <taxon>eudicotyledons</taxon>
        <taxon>Gunneridae</taxon>
        <taxon>Pentapetalae</taxon>
        <taxon>rosids</taxon>
        <taxon>malvids</taxon>
        <taxon>Malvales</taxon>
        <taxon>Malvaceae</taxon>
        <taxon>Malvoideae</taxon>
        <taxon>Gossypium</taxon>
    </lineage>
</organism>
<name>A0A7J9H510_9ROSI</name>
<gene>
    <name evidence="2" type="ORF">Gohar_004498</name>
</gene>
<comment type="caution">
    <text evidence="2">The sequence shown here is derived from an EMBL/GenBank/DDBJ whole genome shotgun (WGS) entry which is preliminary data.</text>
</comment>
<dbReference type="AlphaFoldDB" id="A0A7J9H510"/>
<dbReference type="OrthoDB" id="1431228at2759"/>
<evidence type="ECO:0000313" key="3">
    <source>
        <dbReference type="Proteomes" id="UP000593560"/>
    </source>
</evidence>
<reference evidence="2 3" key="1">
    <citation type="journal article" date="2019" name="Genome Biol. Evol.">
        <title>Insights into the evolution of the New World diploid cottons (Gossypium, subgenus Houzingenia) based on genome sequencing.</title>
        <authorList>
            <person name="Grover C.E."/>
            <person name="Arick M.A. 2nd"/>
            <person name="Thrash A."/>
            <person name="Conover J.L."/>
            <person name="Sanders W.S."/>
            <person name="Peterson D.G."/>
            <person name="Frelichowski J.E."/>
            <person name="Scheffler J.A."/>
            <person name="Scheffler B.E."/>
            <person name="Wendel J.F."/>
        </authorList>
    </citation>
    <scope>NUCLEOTIDE SEQUENCE [LARGE SCALE GENOMIC DNA]</scope>
    <source>
        <strain evidence="2">0</strain>
        <tissue evidence="2">Leaf</tissue>
    </source>
</reference>
<dbReference type="EMBL" id="JABFAD010000008">
    <property type="protein sequence ID" value="MBA0804946.1"/>
    <property type="molecule type" value="Genomic_DNA"/>
</dbReference>
<sequence length="250" mass="28617">MDTCERQDSYTWLTGLGGLNWVPHLLVLWWKNGDSRHNFHLPYGECTITLEDIGLQLDLSVNGEVITAPVVNADWSETFEQLLGKVPNKFRGSQIEVGWLEDYFKQIEAFTSGVEKEKFACAFILRMTGGLLMPDKSQNMVHLRWLLLLVDLKEVGQFSWGSMVLATLYREMCQGSENSRMCPGQIFGQSQHLTWQCAIDHFCNDRDAQIQPSDVTVRVYTTYFAATLEARLPTQDRFAGKTRQRLANIR</sequence>
<dbReference type="GO" id="GO:0010073">
    <property type="term" value="P:meristem maintenance"/>
    <property type="evidence" value="ECO:0007669"/>
    <property type="project" value="InterPro"/>
</dbReference>
<keyword evidence="3" id="KW-1185">Reference proteome</keyword>
<feature type="domain" description="Aminotransferase-like plant mobile" evidence="1">
    <location>
        <begin position="37"/>
        <end position="179"/>
    </location>
</feature>
<dbReference type="Pfam" id="PF10536">
    <property type="entry name" value="PMD"/>
    <property type="match status" value="1"/>
</dbReference>
<dbReference type="PANTHER" id="PTHR46033:SF8">
    <property type="entry name" value="PROTEIN MAINTENANCE OF MERISTEMS-LIKE"/>
    <property type="match status" value="1"/>
</dbReference>
<proteinExistence type="predicted"/>